<sequence length="353" mass="39315">MKIVDIYIGRAIASSTFFSILVLTALSGLIRFVEQLRYVGRGTYDMSDASLFVMYSIARDIEVFFPMGALLGGLLGLGALATNSELIVMQSVGLSKLDIVKSAMKTTMLMVVAILIVGEFVAPRLEHKAEHIRDSALYGTQNSMSPQAMWLKDGSRFVHVGDAQNEDHLKDITLYVFDDELQLNQVLHAQSAIFLQNEWQLMNVTQTDIGADNISLKSLDTLLWQTKISPDKLTVVNATPEAWSLSDLSDYLDYLTGNEQDPSRYQLAFWRKLLQPLTVAVMMLVALSFIFGPLRSTSMGARILLGVMTGFGFFITNRIFGPVVLVYDIPPVVGAMMPSLVFTLVAWFYLKKR</sequence>
<evidence type="ECO:0000313" key="10">
    <source>
        <dbReference type="EMBL" id="MER2492032.1"/>
    </source>
</evidence>
<gene>
    <name evidence="10" type="primary">lptG</name>
    <name evidence="10" type="ORF">ABS311_09075</name>
</gene>
<evidence type="ECO:0000256" key="5">
    <source>
        <dbReference type="ARBA" id="ARBA00022692"/>
    </source>
</evidence>
<evidence type="ECO:0000256" key="6">
    <source>
        <dbReference type="ARBA" id="ARBA00022989"/>
    </source>
</evidence>
<dbReference type="InterPro" id="IPR005495">
    <property type="entry name" value="LptG/LptF_permease"/>
</dbReference>
<dbReference type="InterPro" id="IPR030923">
    <property type="entry name" value="LptG"/>
</dbReference>
<comment type="caution">
    <text evidence="10">The sequence shown here is derived from an EMBL/GenBank/DDBJ whole genome shotgun (WGS) entry which is preliminary data.</text>
</comment>
<keyword evidence="4" id="KW-1003">Cell membrane</keyword>
<comment type="similarity">
    <text evidence="3">Belongs to the LptF/LptG family.</text>
</comment>
<dbReference type="PANTHER" id="PTHR33529:SF2">
    <property type="entry name" value="LIPOPOLYSACCHARIDE EXPORT SYSTEM PERMEASE PROTEIN LPTG"/>
    <property type="match status" value="1"/>
</dbReference>
<keyword evidence="11" id="KW-1185">Reference proteome</keyword>
<dbReference type="NCBIfam" id="TIGR04408">
    <property type="entry name" value="LptG_lptG"/>
    <property type="match status" value="1"/>
</dbReference>
<comment type="subunit">
    <text evidence="8">Component of the lipopolysaccharide transport and assembly complex. The LptBFG transporter is composed of two ATP-binding proteins (LptB) and two transmembrane proteins (LptF and LptG).</text>
</comment>
<protein>
    <submittedName>
        <fullName evidence="10">LPS export ABC transporter permease LptG</fullName>
    </submittedName>
</protein>
<evidence type="ECO:0000256" key="4">
    <source>
        <dbReference type="ARBA" id="ARBA00022475"/>
    </source>
</evidence>
<evidence type="ECO:0000256" key="7">
    <source>
        <dbReference type="ARBA" id="ARBA00023136"/>
    </source>
</evidence>
<evidence type="ECO:0000256" key="2">
    <source>
        <dbReference type="ARBA" id="ARBA00004651"/>
    </source>
</evidence>
<dbReference type="PANTHER" id="PTHR33529">
    <property type="entry name" value="SLR0882 PROTEIN-RELATED"/>
    <property type="match status" value="1"/>
</dbReference>
<accession>A0ABV1RGH6</accession>
<feature type="transmembrane region" description="Helical" evidence="9">
    <location>
        <begin position="12"/>
        <end position="33"/>
    </location>
</feature>
<keyword evidence="6 9" id="KW-1133">Transmembrane helix</keyword>
<evidence type="ECO:0000256" key="9">
    <source>
        <dbReference type="SAM" id="Phobius"/>
    </source>
</evidence>
<evidence type="ECO:0000256" key="3">
    <source>
        <dbReference type="ARBA" id="ARBA00007725"/>
    </source>
</evidence>
<comment type="function">
    <text evidence="1">Part of the ABC transporter complex LptBFG involved in the translocation of lipopolysaccharide (LPS) from the inner membrane to the outer membrane.</text>
</comment>
<dbReference type="Pfam" id="PF03739">
    <property type="entry name" value="LptF_LptG"/>
    <property type="match status" value="1"/>
</dbReference>
<reference evidence="10 11" key="1">
    <citation type="submission" date="2024-06" db="EMBL/GenBank/DDBJ databases">
        <authorList>
            <person name="Chen R.Y."/>
        </authorList>
    </citation>
    <scope>NUCLEOTIDE SEQUENCE [LARGE SCALE GENOMIC DNA]</scope>
    <source>
        <strain evidence="10 11">D2</strain>
    </source>
</reference>
<feature type="transmembrane region" description="Helical" evidence="9">
    <location>
        <begin position="273"/>
        <end position="291"/>
    </location>
</feature>
<dbReference type="RefSeq" id="WP_350401553.1">
    <property type="nucleotide sequence ID" value="NZ_JBELOE010000185.1"/>
</dbReference>
<feature type="transmembrane region" description="Helical" evidence="9">
    <location>
        <begin position="332"/>
        <end position="350"/>
    </location>
</feature>
<comment type="subcellular location">
    <subcellularLocation>
        <location evidence="2">Cell membrane</location>
        <topology evidence="2">Multi-pass membrane protein</topology>
    </subcellularLocation>
</comment>
<dbReference type="Proteomes" id="UP001467690">
    <property type="component" value="Unassembled WGS sequence"/>
</dbReference>
<name>A0ABV1RGH6_9ALTE</name>
<keyword evidence="5 9" id="KW-0812">Transmembrane</keyword>
<evidence type="ECO:0000313" key="11">
    <source>
        <dbReference type="Proteomes" id="UP001467690"/>
    </source>
</evidence>
<feature type="transmembrane region" description="Helical" evidence="9">
    <location>
        <begin position="303"/>
        <end position="320"/>
    </location>
</feature>
<proteinExistence type="inferred from homology"/>
<evidence type="ECO:0000256" key="1">
    <source>
        <dbReference type="ARBA" id="ARBA00002265"/>
    </source>
</evidence>
<organism evidence="10 11">
    <name type="scientific">Catenovulum sediminis</name>
    <dbReference type="NCBI Taxonomy" id="1740262"/>
    <lineage>
        <taxon>Bacteria</taxon>
        <taxon>Pseudomonadati</taxon>
        <taxon>Pseudomonadota</taxon>
        <taxon>Gammaproteobacteria</taxon>
        <taxon>Alteromonadales</taxon>
        <taxon>Alteromonadaceae</taxon>
        <taxon>Catenovulum</taxon>
    </lineage>
</organism>
<keyword evidence="7 9" id="KW-0472">Membrane</keyword>
<evidence type="ECO:0000256" key="8">
    <source>
        <dbReference type="ARBA" id="ARBA00026081"/>
    </source>
</evidence>
<dbReference type="EMBL" id="JBELOE010000185">
    <property type="protein sequence ID" value="MER2492032.1"/>
    <property type="molecule type" value="Genomic_DNA"/>
</dbReference>